<dbReference type="EMBL" id="QJKJ01001755">
    <property type="protein sequence ID" value="RDY06084.1"/>
    <property type="molecule type" value="Genomic_DNA"/>
</dbReference>
<evidence type="ECO:0000313" key="2">
    <source>
        <dbReference type="Proteomes" id="UP000257109"/>
    </source>
</evidence>
<feature type="non-terminal residue" evidence="1">
    <location>
        <position position="1"/>
    </location>
</feature>
<organism evidence="1 2">
    <name type="scientific">Mucuna pruriens</name>
    <name type="common">Velvet bean</name>
    <name type="synonym">Dolichos pruriens</name>
    <dbReference type="NCBI Taxonomy" id="157652"/>
    <lineage>
        <taxon>Eukaryota</taxon>
        <taxon>Viridiplantae</taxon>
        <taxon>Streptophyta</taxon>
        <taxon>Embryophyta</taxon>
        <taxon>Tracheophyta</taxon>
        <taxon>Spermatophyta</taxon>
        <taxon>Magnoliopsida</taxon>
        <taxon>eudicotyledons</taxon>
        <taxon>Gunneridae</taxon>
        <taxon>Pentapetalae</taxon>
        <taxon>rosids</taxon>
        <taxon>fabids</taxon>
        <taxon>Fabales</taxon>
        <taxon>Fabaceae</taxon>
        <taxon>Papilionoideae</taxon>
        <taxon>50 kb inversion clade</taxon>
        <taxon>NPAAA clade</taxon>
        <taxon>indigoferoid/millettioid clade</taxon>
        <taxon>Phaseoleae</taxon>
        <taxon>Mucuna</taxon>
    </lineage>
</organism>
<comment type="caution">
    <text evidence="1">The sequence shown here is derived from an EMBL/GenBank/DDBJ whole genome shotgun (WGS) entry which is preliminary data.</text>
</comment>
<accession>A0A371HTR0</accession>
<protein>
    <submittedName>
        <fullName evidence="1">Uncharacterized protein</fullName>
    </submittedName>
</protein>
<dbReference type="OrthoDB" id="441971at2759"/>
<keyword evidence="2" id="KW-1185">Reference proteome</keyword>
<sequence>MDWHTYEFCDDTLHSVPQDDNACHVVNLFFEEVIRLHKHPKSIVSNRDSKRMAKLSGEQDIVTTIEVLCRKKSKDLGSLAATHRVHV</sequence>
<reference evidence="1" key="1">
    <citation type="submission" date="2018-05" db="EMBL/GenBank/DDBJ databases">
        <title>Draft genome of Mucuna pruriens seed.</title>
        <authorList>
            <person name="Nnadi N.E."/>
            <person name="Vos R."/>
            <person name="Hasami M.H."/>
            <person name="Devisetty U.K."/>
            <person name="Aguiy J.C."/>
        </authorList>
    </citation>
    <scope>NUCLEOTIDE SEQUENCE [LARGE SCALE GENOMIC DNA]</scope>
    <source>
        <strain evidence="1">JCA_2017</strain>
    </source>
</reference>
<gene>
    <name evidence="1" type="ORF">CR513_09998</name>
</gene>
<proteinExistence type="predicted"/>
<dbReference type="AlphaFoldDB" id="A0A371HTR0"/>
<evidence type="ECO:0000313" key="1">
    <source>
        <dbReference type="EMBL" id="RDY06084.1"/>
    </source>
</evidence>
<dbReference type="Proteomes" id="UP000257109">
    <property type="component" value="Unassembled WGS sequence"/>
</dbReference>
<name>A0A371HTR0_MUCPR</name>